<keyword evidence="5" id="KW-1185">Reference proteome</keyword>
<gene>
    <name evidence="4" type="ORF">AB0887_09935</name>
</gene>
<feature type="transmembrane region" description="Helical" evidence="2">
    <location>
        <begin position="342"/>
        <end position="363"/>
    </location>
</feature>
<dbReference type="Pfam" id="PF07969">
    <property type="entry name" value="Amidohydro_3"/>
    <property type="match status" value="1"/>
</dbReference>
<feature type="compositionally biased region" description="Low complexity" evidence="1">
    <location>
        <begin position="297"/>
        <end position="314"/>
    </location>
</feature>
<dbReference type="Gene3D" id="3.20.20.140">
    <property type="entry name" value="Metal-dependent hydrolases"/>
    <property type="match status" value="1"/>
</dbReference>
<proteinExistence type="predicted"/>
<feature type="compositionally biased region" description="Low complexity" evidence="1">
    <location>
        <begin position="41"/>
        <end position="51"/>
    </location>
</feature>
<dbReference type="EMBL" id="JBEYRS010000003">
    <property type="protein sequence ID" value="MEW2362266.1"/>
    <property type="molecule type" value="Genomic_DNA"/>
</dbReference>
<evidence type="ECO:0000313" key="4">
    <source>
        <dbReference type="EMBL" id="MEW2362266.1"/>
    </source>
</evidence>
<feature type="domain" description="Amidohydrolase 3" evidence="3">
    <location>
        <begin position="143"/>
        <end position="285"/>
    </location>
</feature>
<dbReference type="InterPro" id="IPR013108">
    <property type="entry name" value="Amidohydro_3"/>
</dbReference>
<dbReference type="PANTHER" id="PTHR22642">
    <property type="entry name" value="IMIDAZOLONEPROPIONASE"/>
    <property type="match status" value="1"/>
</dbReference>
<dbReference type="SUPFAM" id="SSF51556">
    <property type="entry name" value="Metallo-dependent hydrolases"/>
    <property type="match status" value="1"/>
</dbReference>
<evidence type="ECO:0000259" key="3">
    <source>
        <dbReference type="Pfam" id="PF07969"/>
    </source>
</evidence>
<dbReference type="InterPro" id="IPR032466">
    <property type="entry name" value="Metal_Hydrolase"/>
</dbReference>
<sequence length="372" mass="39118">MPGTLPRGPDGPPRQSAARATPPPACRSATPRPTRRPANPPGSSRTSPSRGCAGTATGRCARSACRGPRPTGSTGGSPRAWTTRSATASPRSSNRRTPSTTSRCPPGGRWRRGAAPAPRVRLQKGGRARLHHVGHVQLQRAHAEEFAEPLAKLDARGFQCFAHATGDRGTRPVLDTVAYARSVNGPRDARHQVVHVECLDPSDTPRFAELGVAACMRPRPCAPEIAGPGKDQAENVGPGRRHKALADAQPARGGRGLALSSDWNVAEMDPMAGICTALTRGPLTGPRLAARGDPRRGAYAPRRSRGPGPRWSWWAARQSSTGRSETTGDAPPRARDQARQRLVGCGAGGGCLIAAGLLAWMTAVGTRLSGDR</sequence>
<keyword evidence="2" id="KW-0472">Membrane</keyword>
<feature type="compositionally biased region" description="Polar residues" evidence="1">
    <location>
        <begin position="317"/>
        <end position="327"/>
    </location>
</feature>
<reference evidence="4 5" key="1">
    <citation type="submission" date="2024-06" db="EMBL/GenBank/DDBJ databases">
        <title>The Natural Products Discovery Center: Release of the First 8490 Sequenced Strains for Exploring Actinobacteria Biosynthetic Diversity.</title>
        <authorList>
            <person name="Kalkreuter E."/>
            <person name="Kautsar S.A."/>
            <person name="Yang D."/>
            <person name="Bader C.D."/>
            <person name="Teijaro C.N."/>
            <person name="Fluegel L."/>
            <person name="Davis C.M."/>
            <person name="Simpson J.R."/>
            <person name="Lauterbach L."/>
            <person name="Steele A.D."/>
            <person name="Gui C."/>
            <person name="Meng S."/>
            <person name="Li G."/>
            <person name="Viehrig K."/>
            <person name="Ye F."/>
            <person name="Su P."/>
            <person name="Kiefer A.F."/>
            <person name="Nichols A."/>
            <person name="Cepeda A.J."/>
            <person name="Yan W."/>
            <person name="Fan B."/>
            <person name="Jiang Y."/>
            <person name="Adhikari A."/>
            <person name="Zheng C.-J."/>
            <person name="Schuster L."/>
            <person name="Cowan T.M."/>
            <person name="Smanski M.J."/>
            <person name="Chevrette M.G."/>
            <person name="De Carvalho L.P.S."/>
            <person name="Shen B."/>
        </authorList>
    </citation>
    <scope>NUCLEOTIDE SEQUENCE [LARGE SCALE GENOMIC DNA]</scope>
    <source>
        <strain evidence="4 5">NPDC047833</strain>
    </source>
</reference>
<comment type="caution">
    <text evidence="4">The sequence shown here is derived from an EMBL/GenBank/DDBJ whole genome shotgun (WGS) entry which is preliminary data.</text>
</comment>
<organism evidence="4 5">
    <name type="scientific">Streptomyces huasconensis</name>
    <dbReference type="NCBI Taxonomy" id="1854574"/>
    <lineage>
        <taxon>Bacteria</taxon>
        <taxon>Bacillati</taxon>
        <taxon>Actinomycetota</taxon>
        <taxon>Actinomycetes</taxon>
        <taxon>Kitasatosporales</taxon>
        <taxon>Streptomycetaceae</taxon>
        <taxon>Streptomyces</taxon>
    </lineage>
</organism>
<evidence type="ECO:0000256" key="1">
    <source>
        <dbReference type="SAM" id="MobiDB-lite"/>
    </source>
</evidence>
<feature type="compositionally biased region" description="Low complexity" evidence="1">
    <location>
        <begin position="66"/>
        <end position="118"/>
    </location>
</feature>
<protein>
    <submittedName>
        <fullName evidence="4">Amidohydrolase family protein</fullName>
    </submittedName>
</protein>
<feature type="region of interest" description="Disordered" evidence="1">
    <location>
        <begin position="285"/>
        <end position="336"/>
    </location>
</feature>
<dbReference type="RefSeq" id="WP_359771045.1">
    <property type="nucleotide sequence ID" value="NZ_JBEYRR010000001.1"/>
</dbReference>
<evidence type="ECO:0000313" key="5">
    <source>
        <dbReference type="Proteomes" id="UP001553843"/>
    </source>
</evidence>
<evidence type="ECO:0000256" key="2">
    <source>
        <dbReference type="SAM" id="Phobius"/>
    </source>
</evidence>
<keyword evidence="2" id="KW-1133">Transmembrane helix</keyword>
<name>A0ABV3LS28_9ACTN</name>
<accession>A0ABV3LS28</accession>
<dbReference type="Proteomes" id="UP001553843">
    <property type="component" value="Unassembled WGS sequence"/>
</dbReference>
<dbReference type="PANTHER" id="PTHR22642:SF2">
    <property type="entry name" value="PROTEIN LONG AFTER FAR-RED 3"/>
    <property type="match status" value="1"/>
</dbReference>
<keyword evidence="2" id="KW-0812">Transmembrane</keyword>
<feature type="region of interest" description="Disordered" evidence="1">
    <location>
        <begin position="1"/>
        <end position="118"/>
    </location>
</feature>